<keyword evidence="6" id="KW-0698">rRNA processing</keyword>
<evidence type="ECO:0000256" key="9">
    <source>
        <dbReference type="ARBA" id="ARBA00022777"/>
    </source>
</evidence>
<dbReference type="Proteomes" id="UP000285326">
    <property type="component" value="Unassembled WGS sequence"/>
</dbReference>
<dbReference type="SUPFAM" id="SSF52540">
    <property type="entry name" value="P-loop containing nucleoside triphosphate hydrolases"/>
    <property type="match status" value="1"/>
</dbReference>
<evidence type="ECO:0000256" key="7">
    <source>
        <dbReference type="ARBA" id="ARBA00022679"/>
    </source>
</evidence>
<evidence type="ECO:0000256" key="6">
    <source>
        <dbReference type="ARBA" id="ARBA00022552"/>
    </source>
</evidence>
<keyword evidence="9 13" id="KW-0418">Kinase</keyword>
<name>A0A420INK8_9PEZI</name>
<dbReference type="Pfam" id="PF16575">
    <property type="entry name" value="CLP1_P"/>
    <property type="match status" value="1"/>
</dbReference>
<organism evidence="13 14">
    <name type="scientific">Golovinomyces cichoracearum</name>
    <dbReference type="NCBI Taxonomy" id="62708"/>
    <lineage>
        <taxon>Eukaryota</taxon>
        <taxon>Fungi</taxon>
        <taxon>Dikarya</taxon>
        <taxon>Ascomycota</taxon>
        <taxon>Pezizomycotina</taxon>
        <taxon>Leotiomycetes</taxon>
        <taxon>Erysiphales</taxon>
        <taxon>Erysiphaceae</taxon>
        <taxon>Golovinomyces</taxon>
    </lineage>
</organism>
<dbReference type="PANTHER" id="PTHR12755">
    <property type="entry name" value="CLEAVAGE/POLYADENYLATION FACTOR IA SUBUNIT CLP1P"/>
    <property type="match status" value="1"/>
</dbReference>
<dbReference type="PANTHER" id="PTHR12755:SF3">
    <property type="entry name" value="POLYNUCLEOTIDE 5'-HYDROXYL-KINASE NOL9"/>
    <property type="match status" value="1"/>
</dbReference>
<comment type="caution">
    <text evidence="13">The sequence shown here is derived from an EMBL/GenBank/DDBJ whole genome shotgun (WGS) entry which is preliminary data.</text>
</comment>
<dbReference type="InterPro" id="IPR045116">
    <property type="entry name" value="Clp1/Grc3"/>
</dbReference>
<dbReference type="InterPro" id="IPR027417">
    <property type="entry name" value="P-loop_NTPase"/>
</dbReference>
<dbReference type="GO" id="GO:0005524">
    <property type="term" value="F:ATP binding"/>
    <property type="evidence" value="ECO:0007669"/>
    <property type="project" value="UniProtKB-KW"/>
</dbReference>
<evidence type="ECO:0000259" key="12">
    <source>
        <dbReference type="Pfam" id="PF16575"/>
    </source>
</evidence>
<evidence type="ECO:0000313" key="14">
    <source>
        <dbReference type="Proteomes" id="UP000285326"/>
    </source>
</evidence>
<dbReference type="EMBL" id="MCBS01022976">
    <property type="protein sequence ID" value="RKF76082.1"/>
    <property type="molecule type" value="Genomic_DNA"/>
</dbReference>
<keyword evidence="7" id="KW-0808">Transferase</keyword>
<dbReference type="InterPro" id="IPR032319">
    <property type="entry name" value="CLP1_P"/>
</dbReference>
<evidence type="ECO:0000256" key="10">
    <source>
        <dbReference type="ARBA" id="ARBA00022840"/>
    </source>
</evidence>
<keyword evidence="8" id="KW-0547">Nucleotide-binding</keyword>
<keyword evidence="10" id="KW-0067">ATP-binding</keyword>
<sequence length="709" mass="78681">MSTVKRRKLAPPENNQISAIAAVRQTLKTKTSSPKSSDRNLLHVIQISTETPTSDDQVHETAAVDQTLEPKQVADKRNTLYSTIVLDNCDYKEYEDGSRSMIIKPGDRLVVSGLFEISVHKGEVTLLGATLILSKRYKVFAPLTHSLPVIRCLGTSLSHAEINLYPFESKLLNLKLLSPLFGGLCEDSSQGTSSGLETSQQTKSKNFQIHFSPSDGHQKVPFIPLSSPPEWNLSISNCLGDSRRVHVVFVCGPKSSGKSTFSKLLVNRLLSASAPEGSNTSHGVVLLDLDPGQPEYSPPGQISLVHVREPCFGPPFSHPIPASGNKGLRTHSIGAVSPTLDPSLYKACALDLFSEYRKFRSFNPKCPLVINTPGWVLGTGLEILVDLVGSIKPTEIIYMSQEGPPDVVESLQKVRKSTKFITLPSQTSENLIRTSAHLRKMQFMSYFHLDPNLDNSPCWNPQPLISIPPWEIKYSGKNPGLLGIICYGESPPVELLSEALNGSIASVVVIEDIRAIPDWASEESDKKRSPRPNYDYFHPDTVFESPLIIRSPEDLPYFNPKNAITLNPQYSYSIGLVLIRGIDVARRRIQVITPIASSVIEELQEANKTIALVHGKLDTPGWAYTEHLIQEASLKKRIETKHESRDLNQDNKDGNLSVSSRNFRNSRAFVKLFEEVPWVETLEGHQGRSVGSFVWRVRRDLGKPTESWD</sequence>
<dbReference type="FunFam" id="3.40.50.300:FF:001156">
    <property type="entry name" value="Polynucleotide 5-hydroxyl-kinase grc3"/>
    <property type="match status" value="1"/>
</dbReference>
<evidence type="ECO:0000256" key="1">
    <source>
        <dbReference type="ARBA" id="ARBA00003798"/>
    </source>
</evidence>
<dbReference type="GO" id="GO:0005730">
    <property type="term" value="C:nucleolus"/>
    <property type="evidence" value="ECO:0007669"/>
    <property type="project" value="UniProtKB-SubCell"/>
</dbReference>
<dbReference type="GO" id="GO:0051731">
    <property type="term" value="F:polynucleotide 5'-hydroxyl-kinase activity"/>
    <property type="evidence" value="ECO:0007669"/>
    <property type="project" value="InterPro"/>
</dbReference>
<protein>
    <recommendedName>
        <fullName evidence="5">Polynucleotide 5'-hydroxyl-kinase GRC3</fullName>
    </recommendedName>
    <alternativeName>
        <fullName evidence="4">Polynucleotide 5'-hydroxyl-kinase grc3</fullName>
    </alternativeName>
</protein>
<gene>
    <name evidence="13" type="ORF">GcM1_229020</name>
</gene>
<evidence type="ECO:0000256" key="11">
    <source>
        <dbReference type="ARBA" id="ARBA00023242"/>
    </source>
</evidence>
<dbReference type="Gene3D" id="3.40.50.300">
    <property type="entry name" value="P-loop containing nucleotide triphosphate hydrolases"/>
    <property type="match status" value="1"/>
</dbReference>
<evidence type="ECO:0000256" key="2">
    <source>
        <dbReference type="ARBA" id="ARBA00004604"/>
    </source>
</evidence>
<evidence type="ECO:0000313" key="13">
    <source>
        <dbReference type="EMBL" id="RKF76082.1"/>
    </source>
</evidence>
<comment type="similarity">
    <text evidence="3">Belongs to the Clp1 family. NOL9/GRC3 subfamily.</text>
</comment>
<proteinExistence type="inferred from homology"/>
<evidence type="ECO:0000256" key="5">
    <source>
        <dbReference type="ARBA" id="ARBA00019824"/>
    </source>
</evidence>
<dbReference type="AlphaFoldDB" id="A0A420INK8"/>
<reference evidence="13 14" key="1">
    <citation type="journal article" date="2018" name="BMC Genomics">
        <title>Comparative genome analyses reveal sequence features reflecting distinct modes of host-adaptation between dicot and monocot powdery mildew.</title>
        <authorList>
            <person name="Wu Y."/>
            <person name="Ma X."/>
            <person name="Pan Z."/>
            <person name="Kale S.D."/>
            <person name="Song Y."/>
            <person name="King H."/>
            <person name="Zhang Q."/>
            <person name="Presley C."/>
            <person name="Deng X."/>
            <person name="Wei C.I."/>
            <person name="Xiao S."/>
        </authorList>
    </citation>
    <scope>NUCLEOTIDE SEQUENCE [LARGE SCALE GENOMIC DNA]</scope>
    <source>
        <strain evidence="13">UMSG1</strain>
    </source>
</reference>
<dbReference type="GO" id="GO:0000448">
    <property type="term" value="P:cleavage in ITS2 between 5.8S rRNA and LSU-rRNA of tricistronic rRNA transcript (SSU-rRNA, 5.8S rRNA, LSU-rRNA)"/>
    <property type="evidence" value="ECO:0007669"/>
    <property type="project" value="TreeGrafter"/>
</dbReference>
<keyword evidence="11" id="KW-0539">Nucleus</keyword>
<evidence type="ECO:0000256" key="4">
    <source>
        <dbReference type="ARBA" id="ARBA00018706"/>
    </source>
</evidence>
<accession>A0A420INK8</accession>
<comment type="function">
    <text evidence="1">Polynucleotide 5'-kinase involved in rRNA processing.</text>
</comment>
<comment type="subcellular location">
    <subcellularLocation>
        <location evidence="2">Nucleus</location>
        <location evidence="2">Nucleolus</location>
    </subcellularLocation>
</comment>
<evidence type="ECO:0000256" key="3">
    <source>
        <dbReference type="ARBA" id="ARBA00011003"/>
    </source>
</evidence>
<feature type="domain" description="Clp1 P-loop" evidence="12">
    <location>
        <begin position="252"/>
        <end position="448"/>
    </location>
</feature>
<evidence type="ECO:0000256" key="8">
    <source>
        <dbReference type="ARBA" id="ARBA00022741"/>
    </source>
</evidence>